<keyword evidence="2" id="KW-1185">Reference proteome</keyword>
<evidence type="ECO:0000313" key="2">
    <source>
        <dbReference type="Proteomes" id="UP000271272"/>
    </source>
</evidence>
<comment type="caution">
    <text evidence="1">The sequence shown here is derived from an EMBL/GenBank/DDBJ whole genome shotgun (WGS) entry which is preliminary data.</text>
</comment>
<organism evidence="1 2">
    <name type="scientific">Actinomyces bowdenii</name>
    <dbReference type="NCBI Taxonomy" id="131109"/>
    <lineage>
        <taxon>Bacteria</taxon>
        <taxon>Bacillati</taxon>
        <taxon>Actinomycetota</taxon>
        <taxon>Actinomycetes</taxon>
        <taxon>Actinomycetales</taxon>
        <taxon>Actinomycetaceae</taxon>
        <taxon>Actinomyces</taxon>
    </lineage>
</organism>
<reference evidence="1 2" key="1">
    <citation type="submission" date="2018-11" db="EMBL/GenBank/DDBJ databases">
        <title>Genomes From Bacteria Associated with the Canine Oral Cavity: a Test Case for Automated Genome-Based Taxonomic Assignment.</title>
        <authorList>
            <person name="Coil D.A."/>
            <person name="Jospin G."/>
            <person name="Darling A.E."/>
            <person name="Wallis C."/>
            <person name="Davis I.J."/>
            <person name="Harris S."/>
            <person name="Eisen J.A."/>
            <person name="Holcombe L.J."/>
            <person name="O'Flynn C."/>
        </authorList>
    </citation>
    <scope>NUCLEOTIDE SEQUENCE [LARGE SCALE GENOMIC DNA]</scope>
    <source>
        <strain evidence="1 2">OH5050</strain>
    </source>
</reference>
<dbReference type="RefSeq" id="WP_124934031.1">
    <property type="nucleotide sequence ID" value="NZ_JAGFOU010000001.1"/>
</dbReference>
<gene>
    <name evidence="1" type="ORF">EII10_08280</name>
</gene>
<proteinExistence type="predicted"/>
<protein>
    <submittedName>
        <fullName evidence="1">Uncharacterized protein</fullName>
    </submittedName>
</protein>
<dbReference type="Proteomes" id="UP000271272">
    <property type="component" value="Unassembled WGS sequence"/>
</dbReference>
<name>A0A3P1V4E3_9ACTO</name>
<evidence type="ECO:0000313" key="1">
    <source>
        <dbReference type="EMBL" id="RRD29072.1"/>
    </source>
</evidence>
<sequence>MHIAACESAVDRLLSAADRLLDKEGIVDCKPDRADWRLDTTVAVAETDQPHPDGELTESPLMLALARSKLLVALEA</sequence>
<dbReference type="EMBL" id="RQZC01000012">
    <property type="protein sequence ID" value="RRD29072.1"/>
    <property type="molecule type" value="Genomic_DNA"/>
</dbReference>
<accession>A0A3P1V4E3</accession>
<dbReference type="AlphaFoldDB" id="A0A3P1V4E3"/>